<feature type="domain" description="Response regulatory" evidence="8">
    <location>
        <begin position="14"/>
        <end position="127"/>
    </location>
</feature>
<evidence type="ECO:0000256" key="2">
    <source>
        <dbReference type="ARBA" id="ARBA00023012"/>
    </source>
</evidence>
<evidence type="ECO:0000313" key="11">
    <source>
        <dbReference type="Proteomes" id="UP000773614"/>
    </source>
</evidence>
<feature type="modified residue" description="4-aspartylphosphate" evidence="6">
    <location>
        <position position="63"/>
    </location>
</feature>
<proteinExistence type="predicted"/>
<accession>A0A964T5F0</accession>
<keyword evidence="3" id="KW-0805">Transcription regulation</keyword>
<dbReference type="PANTHER" id="PTHR48111:SF4">
    <property type="entry name" value="DNA-BINDING DUAL TRANSCRIPTIONAL REGULATOR OMPR"/>
    <property type="match status" value="1"/>
</dbReference>
<dbReference type="InterPro" id="IPR001867">
    <property type="entry name" value="OmpR/PhoB-type_DNA-bd"/>
</dbReference>
<keyword evidence="4 7" id="KW-0238">DNA-binding</keyword>
<evidence type="ECO:0000256" key="7">
    <source>
        <dbReference type="PROSITE-ProRule" id="PRU01091"/>
    </source>
</evidence>
<evidence type="ECO:0000256" key="1">
    <source>
        <dbReference type="ARBA" id="ARBA00022553"/>
    </source>
</evidence>
<dbReference type="SUPFAM" id="SSF52172">
    <property type="entry name" value="CheY-like"/>
    <property type="match status" value="1"/>
</dbReference>
<keyword evidence="1 6" id="KW-0597">Phosphoprotein</keyword>
<dbReference type="GO" id="GO:0005829">
    <property type="term" value="C:cytosol"/>
    <property type="evidence" value="ECO:0007669"/>
    <property type="project" value="TreeGrafter"/>
</dbReference>
<dbReference type="PROSITE" id="PS51755">
    <property type="entry name" value="OMPR_PHOB"/>
    <property type="match status" value="1"/>
</dbReference>
<dbReference type="Gene3D" id="3.40.50.2300">
    <property type="match status" value="1"/>
</dbReference>
<feature type="domain" description="OmpR/PhoB-type" evidence="9">
    <location>
        <begin position="138"/>
        <end position="233"/>
    </location>
</feature>
<evidence type="ECO:0000259" key="8">
    <source>
        <dbReference type="PROSITE" id="PS50110"/>
    </source>
</evidence>
<keyword evidence="2" id="KW-0902">Two-component regulatory system</keyword>
<dbReference type="InterPro" id="IPR011006">
    <property type="entry name" value="CheY-like_superfamily"/>
</dbReference>
<sequence length="234" mass="26201">MQERASGLPDDAAHLLVIDDDSRIRNLLTKFLGSNGFRVTAAGSAAEARRQLDHISFDLLVVDVMMPGESGLELTRSLRANSDVPVLMLTARGEARDRIEGLETGADDYLAKPFEPRELLLRINNILRRGTVPPSPAIDEVRFGPFVFHIQRGELKKGGEFVRITEREREMLRLLASRPGDTIRRYEFLGEGGNGGERTVDVQINRLRRKIEGDPSNPIHLHTVRGIGYRLLVD</sequence>
<dbReference type="Pfam" id="PF00072">
    <property type="entry name" value="Response_reg"/>
    <property type="match status" value="1"/>
</dbReference>
<dbReference type="InterPro" id="IPR001789">
    <property type="entry name" value="Sig_transdc_resp-reg_receiver"/>
</dbReference>
<dbReference type="AlphaFoldDB" id="A0A964T5F0"/>
<dbReference type="SMART" id="SM00448">
    <property type="entry name" value="REC"/>
    <property type="match status" value="1"/>
</dbReference>
<evidence type="ECO:0000256" key="6">
    <source>
        <dbReference type="PROSITE-ProRule" id="PRU00169"/>
    </source>
</evidence>
<dbReference type="OrthoDB" id="9784252at2"/>
<dbReference type="Pfam" id="PF00486">
    <property type="entry name" value="Trans_reg_C"/>
    <property type="match status" value="1"/>
</dbReference>
<dbReference type="GO" id="GO:0000976">
    <property type="term" value="F:transcription cis-regulatory region binding"/>
    <property type="evidence" value="ECO:0007669"/>
    <property type="project" value="TreeGrafter"/>
</dbReference>
<dbReference type="InterPro" id="IPR039420">
    <property type="entry name" value="WalR-like"/>
</dbReference>
<dbReference type="PANTHER" id="PTHR48111">
    <property type="entry name" value="REGULATOR OF RPOS"/>
    <property type="match status" value="1"/>
</dbReference>
<dbReference type="GO" id="GO:0032993">
    <property type="term" value="C:protein-DNA complex"/>
    <property type="evidence" value="ECO:0007669"/>
    <property type="project" value="TreeGrafter"/>
</dbReference>
<dbReference type="InterPro" id="IPR016032">
    <property type="entry name" value="Sig_transdc_resp-reg_C-effctor"/>
</dbReference>
<evidence type="ECO:0000256" key="5">
    <source>
        <dbReference type="ARBA" id="ARBA00023163"/>
    </source>
</evidence>
<name>A0A964T5F0_9HYPH</name>
<comment type="caution">
    <text evidence="10">The sequence shown here is derived from an EMBL/GenBank/DDBJ whole genome shotgun (WGS) entry which is preliminary data.</text>
</comment>
<dbReference type="Gene3D" id="6.10.250.690">
    <property type="match status" value="1"/>
</dbReference>
<keyword evidence="5" id="KW-0804">Transcription</keyword>
<dbReference type="GO" id="GO:0000156">
    <property type="term" value="F:phosphorelay response regulator activity"/>
    <property type="evidence" value="ECO:0007669"/>
    <property type="project" value="TreeGrafter"/>
</dbReference>
<dbReference type="EMBL" id="SPKJ01000050">
    <property type="protein sequence ID" value="MYZ48848.1"/>
    <property type="molecule type" value="Genomic_DNA"/>
</dbReference>
<evidence type="ECO:0000256" key="3">
    <source>
        <dbReference type="ARBA" id="ARBA00023015"/>
    </source>
</evidence>
<evidence type="ECO:0000259" key="9">
    <source>
        <dbReference type="PROSITE" id="PS51755"/>
    </source>
</evidence>
<dbReference type="CDD" id="cd00383">
    <property type="entry name" value="trans_reg_C"/>
    <property type="match status" value="1"/>
</dbReference>
<dbReference type="Gene3D" id="1.10.10.10">
    <property type="entry name" value="Winged helix-like DNA-binding domain superfamily/Winged helix DNA-binding domain"/>
    <property type="match status" value="1"/>
</dbReference>
<dbReference type="GO" id="GO:0006355">
    <property type="term" value="P:regulation of DNA-templated transcription"/>
    <property type="evidence" value="ECO:0007669"/>
    <property type="project" value="InterPro"/>
</dbReference>
<keyword evidence="11" id="KW-1185">Reference proteome</keyword>
<evidence type="ECO:0000256" key="4">
    <source>
        <dbReference type="ARBA" id="ARBA00023125"/>
    </source>
</evidence>
<feature type="DNA-binding region" description="OmpR/PhoB-type" evidence="7">
    <location>
        <begin position="138"/>
        <end position="233"/>
    </location>
</feature>
<dbReference type="InterPro" id="IPR036388">
    <property type="entry name" value="WH-like_DNA-bd_sf"/>
</dbReference>
<dbReference type="Proteomes" id="UP000773614">
    <property type="component" value="Unassembled WGS sequence"/>
</dbReference>
<dbReference type="SUPFAM" id="SSF46894">
    <property type="entry name" value="C-terminal effector domain of the bipartite response regulators"/>
    <property type="match status" value="1"/>
</dbReference>
<evidence type="ECO:0000313" key="10">
    <source>
        <dbReference type="EMBL" id="MYZ48848.1"/>
    </source>
</evidence>
<dbReference type="SMART" id="SM00862">
    <property type="entry name" value="Trans_reg_C"/>
    <property type="match status" value="1"/>
</dbReference>
<reference evidence="10" key="1">
    <citation type="submission" date="2019-03" db="EMBL/GenBank/DDBJ databases">
        <title>Afifella sp. nov., isolated from activated sludge.</title>
        <authorList>
            <person name="Li Q."/>
            <person name="Liu Y."/>
        </authorList>
    </citation>
    <scope>NUCLEOTIDE SEQUENCE</scope>
    <source>
        <strain evidence="10">L72</strain>
    </source>
</reference>
<protein>
    <submittedName>
        <fullName evidence="10">Response regulator transcription factor</fullName>
    </submittedName>
</protein>
<organism evidence="10 11">
    <name type="scientific">Propylenella binzhouense</name>
    <dbReference type="NCBI Taxonomy" id="2555902"/>
    <lineage>
        <taxon>Bacteria</taxon>
        <taxon>Pseudomonadati</taxon>
        <taxon>Pseudomonadota</taxon>
        <taxon>Alphaproteobacteria</taxon>
        <taxon>Hyphomicrobiales</taxon>
        <taxon>Propylenellaceae</taxon>
        <taxon>Propylenella</taxon>
    </lineage>
</organism>
<gene>
    <name evidence="10" type="ORF">E4O86_14125</name>
</gene>
<dbReference type="PROSITE" id="PS50110">
    <property type="entry name" value="RESPONSE_REGULATORY"/>
    <property type="match status" value="1"/>
</dbReference>